<dbReference type="PANTHER" id="PTHR12592">
    <property type="entry name" value="ATP-DEPENDENT (S)-NAD(P)H-HYDRATE DEHYDRATASE FAMILY MEMBER"/>
    <property type="match status" value="1"/>
</dbReference>
<evidence type="ECO:0000313" key="8">
    <source>
        <dbReference type="EMBL" id="CAK9237266.1"/>
    </source>
</evidence>
<keyword evidence="9" id="KW-1185">Reference proteome</keyword>
<feature type="domain" description="YjeF C-terminal" evidence="7">
    <location>
        <begin position="10"/>
        <end position="332"/>
    </location>
</feature>
<dbReference type="NCBIfam" id="TIGR00196">
    <property type="entry name" value="yjeF_cterm"/>
    <property type="match status" value="1"/>
</dbReference>
<comment type="similarity">
    <text evidence="6">Belongs to the NnrD/CARKD family.</text>
</comment>
<sequence length="366" mass="39683">MDGGLKLQHILPALQYVVPVLAPERHKGQAGKVAVIGGCREYTGAPYFFAISALKMGADLAHIFCTAGAATVIKSYSPEIIVHPVLHESYDTGELGGKERVDVKDKVMGEVSKWLERFDCIVIGPGLGRDSLLLDCVAEIIVKAKSLNIPLVLDGDGLFLITKEPELVIGYPFATLTPNVTEHKRLVAKILGEKNNEAPGNWREVSDEDLPGQLQALAKKMGGVTIVQKGKTDYISDGKTVVSSDYFGSPRRCGGQGDVLSGCTACFVSWARDFWSKADSEGRKICSNPTMVSALAGSLLCRKAAANAFAQHKRSTVTGNIIECLGHRLTLCILFPFVAILCTVWINFSHFDYPAHPQIHAWKEST</sequence>
<evidence type="ECO:0000256" key="5">
    <source>
        <dbReference type="ARBA" id="ARBA00023239"/>
    </source>
</evidence>
<evidence type="ECO:0000256" key="2">
    <source>
        <dbReference type="ARBA" id="ARBA00022840"/>
    </source>
</evidence>
<feature type="binding site" evidence="6">
    <location>
        <begin position="179"/>
        <end position="185"/>
    </location>
    <ligand>
        <name>(6S)-NADPHX</name>
        <dbReference type="ChEBI" id="CHEBI:64076"/>
    </ligand>
</feature>
<comment type="catalytic activity">
    <reaction evidence="6">
        <text>(6S)-NADHX + ATP = ADP + phosphate + NADH + H(+)</text>
        <dbReference type="Rhea" id="RHEA:19017"/>
        <dbReference type="ChEBI" id="CHEBI:15378"/>
        <dbReference type="ChEBI" id="CHEBI:30616"/>
        <dbReference type="ChEBI" id="CHEBI:43474"/>
        <dbReference type="ChEBI" id="CHEBI:57945"/>
        <dbReference type="ChEBI" id="CHEBI:64074"/>
        <dbReference type="ChEBI" id="CHEBI:456216"/>
        <dbReference type="EC" id="4.2.1.93"/>
    </reaction>
</comment>
<evidence type="ECO:0000256" key="1">
    <source>
        <dbReference type="ARBA" id="ARBA00022741"/>
    </source>
</evidence>
<dbReference type="InterPro" id="IPR000631">
    <property type="entry name" value="CARKD"/>
</dbReference>
<dbReference type="Proteomes" id="UP001497512">
    <property type="component" value="Chromosome 9"/>
</dbReference>
<protein>
    <recommendedName>
        <fullName evidence="6">ATP-dependent (S)-NAD(P)H-hydrate dehydratase</fullName>
        <ecNumber evidence="6">4.2.1.93</ecNumber>
    </recommendedName>
    <alternativeName>
        <fullName evidence="6">ATP-dependent NAD(P)HX dehydratase</fullName>
    </alternativeName>
</protein>
<name>A0ABP0V436_9BRYO</name>
<dbReference type="EMBL" id="OZ019901">
    <property type="protein sequence ID" value="CAK9237266.1"/>
    <property type="molecule type" value="Genomic_DNA"/>
</dbReference>
<dbReference type="PROSITE" id="PS51383">
    <property type="entry name" value="YJEF_C_3"/>
    <property type="match status" value="1"/>
</dbReference>
<accession>A0ABP0V436</accession>
<dbReference type="Pfam" id="PF01256">
    <property type="entry name" value="Carb_kinase"/>
    <property type="match status" value="1"/>
</dbReference>
<dbReference type="PANTHER" id="PTHR12592:SF0">
    <property type="entry name" value="ATP-DEPENDENT (S)-NAD(P)H-HYDRATE DEHYDRATASE"/>
    <property type="match status" value="1"/>
</dbReference>
<comment type="function">
    <text evidence="6">Catalyzes the dehydration of the S-form of NAD(P)HX at the expense of ATP, which is converted to ADP. Together with NAD(P)HX epimerase, which catalyzes the epimerization of the S- and R-forms, the enzyme allows the repair of both epimers of NAD(P)HX, a damaged form of NAD(P)H that is a result of enzymatic or heat-dependent hydration.</text>
</comment>
<dbReference type="CDD" id="cd01171">
    <property type="entry name" value="YXKO-related"/>
    <property type="match status" value="1"/>
</dbReference>
<comment type="cofactor">
    <cofactor evidence="6">
        <name>Mg(2+)</name>
        <dbReference type="ChEBI" id="CHEBI:18420"/>
    </cofactor>
</comment>
<keyword evidence="2 6" id="KW-0067">ATP-binding</keyword>
<dbReference type="SUPFAM" id="SSF53613">
    <property type="entry name" value="Ribokinase-like"/>
    <property type="match status" value="1"/>
</dbReference>
<dbReference type="Gene3D" id="3.40.1190.20">
    <property type="match status" value="1"/>
</dbReference>
<evidence type="ECO:0000256" key="3">
    <source>
        <dbReference type="ARBA" id="ARBA00022857"/>
    </source>
</evidence>
<dbReference type="EC" id="4.2.1.93" evidence="6"/>
<keyword evidence="3" id="KW-0521">NADP</keyword>
<feature type="binding site" evidence="6">
    <location>
        <begin position="229"/>
        <end position="233"/>
    </location>
    <ligand>
        <name>ATP</name>
        <dbReference type="ChEBI" id="CHEBI:30616"/>
    </ligand>
</feature>
<comment type="catalytic activity">
    <reaction evidence="6">
        <text>(6S)-NADPHX + ATP = ADP + phosphate + NADPH + H(+)</text>
        <dbReference type="Rhea" id="RHEA:32231"/>
        <dbReference type="ChEBI" id="CHEBI:15378"/>
        <dbReference type="ChEBI" id="CHEBI:30616"/>
        <dbReference type="ChEBI" id="CHEBI:43474"/>
        <dbReference type="ChEBI" id="CHEBI:57783"/>
        <dbReference type="ChEBI" id="CHEBI:64076"/>
        <dbReference type="ChEBI" id="CHEBI:456216"/>
        <dbReference type="EC" id="4.2.1.93"/>
    </reaction>
</comment>
<evidence type="ECO:0000256" key="6">
    <source>
        <dbReference type="HAMAP-Rule" id="MF_03157"/>
    </source>
</evidence>
<keyword evidence="4 6" id="KW-0520">NAD</keyword>
<dbReference type="HAMAP" id="MF_01965">
    <property type="entry name" value="NADHX_dehydratase"/>
    <property type="match status" value="1"/>
</dbReference>
<gene>
    <name evidence="8" type="ORF">CSSPTR1EN2_LOCUS23617</name>
</gene>
<proteinExistence type="inferred from homology"/>
<organism evidence="8 9">
    <name type="scientific">Sphagnum troendelagicum</name>
    <dbReference type="NCBI Taxonomy" id="128251"/>
    <lineage>
        <taxon>Eukaryota</taxon>
        <taxon>Viridiplantae</taxon>
        <taxon>Streptophyta</taxon>
        <taxon>Embryophyta</taxon>
        <taxon>Bryophyta</taxon>
        <taxon>Sphagnophytina</taxon>
        <taxon>Sphagnopsida</taxon>
        <taxon>Sphagnales</taxon>
        <taxon>Sphagnaceae</taxon>
        <taxon>Sphagnum</taxon>
    </lineage>
</organism>
<feature type="binding site" evidence="6">
    <location>
        <begin position="248"/>
        <end position="257"/>
    </location>
    <ligand>
        <name>ATP</name>
        <dbReference type="ChEBI" id="CHEBI:30616"/>
    </ligand>
</feature>
<feature type="binding site" evidence="6">
    <location>
        <position position="258"/>
    </location>
    <ligand>
        <name>(6S)-NADPHX</name>
        <dbReference type="ChEBI" id="CHEBI:64076"/>
    </ligand>
</feature>
<evidence type="ECO:0000256" key="4">
    <source>
        <dbReference type="ARBA" id="ARBA00023027"/>
    </source>
</evidence>
<keyword evidence="6" id="KW-0597">Phosphoprotein</keyword>
<reference evidence="8" key="1">
    <citation type="submission" date="2024-02" db="EMBL/GenBank/DDBJ databases">
        <authorList>
            <consortium name="ELIXIR-Norway"/>
            <consortium name="Elixir Norway"/>
        </authorList>
    </citation>
    <scope>NUCLEOTIDE SEQUENCE</scope>
</reference>
<feature type="binding site" evidence="6">
    <location>
        <position position="126"/>
    </location>
    <ligand>
        <name>(6S)-NADPHX</name>
        <dbReference type="ChEBI" id="CHEBI:64076"/>
    </ligand>
</feature>
<evidence type="ECO:0000259" key="7">
    <source>
        <dbReference type="PROSITE" id="PS51383"/>
    </source>
</evidence>
<dbReference type="InterPro" id="IPR029056">
    <property type="entry name" value="Ribokinase-like"/>
</dbReference>
<keyword evidence="1 6" id="KW-0547">Nucleotide-binding</keyword>
<keyword evidence="5 6" id="KW-0456">Lyase</keyword>
<evidence type="ECO:0000313" key="9">
    <source>
        <dbReference type="Proteomes" id="UP001497512"/>
    </source>
</evidence>